<dbReference type="OrthoDB" id="539995at2759"/>
<dbReference type="Proteomes" id="UP000250321">
    <property type="component" value="Unassembled WGS sequence"/>
</dbReference>
<gene>
    <name evidence="1" type="ORF">Pyn_21242</name>
</gene>
<sequence>MIIVDGLPFSTDTSASPQGRDILAALMEHPALVSASNSFKAILERRFSVPEESGPEKTPPSKWVYLFQREYATVDPALVDFVGTDEATTCVGVAIRNPGNGMTSVAHMDSPKIVDIGLSQMLSLLVDHNSDMELDVHLVGGFEDVSPNHGNCNTRSESREKLAGYSFPLCAKIVETLWNRQEKFHIRTLFILGHNTRRDLEGNAYPIFNGFMVGTSTGSITPANFDRTSRCPDEIVRRIRISASHEESSWKGKLMETYDTQTDQFKIAPCSWTLRQLHISLSLQDYSDSEILLMCSTSPSAEGPDFVENMRRQWEYLIEHPDWRETFPMKQPRIFERTAEGGWRRQKALIP</sequence>
<organism evidence="1 2">
    <name type="scientific">Prunus yedoensis var. nudiflora</name>
    <dbReference type="NCBI Taxonomy" id="2094558"/>
    <lineage>
        <taxon>Eukaryota</taxon>
        <taxon>Viridiplantae</taxon>
        <taxon>Streptophyta</taxon>
        <taxon>Embryophyta</taxon>
        <taxon>Tracheophyta</taxon>
        <taxon>Spermatophyta</taxon>
        <taxon>Magnoliopsida</taxon>
        <taxon>eudicotyledons</taxon>
        <taxon>Gunneridae</taxon>
        <taxon>Pentapetalae</taxon>
        <taxon>rosids</taxon>
        <taxon>fabids</taxon>
        <taxon>Rosales</taxon>
        <taxon>Rosaceae</taxon>
        <taxon>Amygdaloideae</taxon>
        <taxon>Amygdaleae</taxon>
        <taxon>Prunus</taxon>
    </lineage>
</organism>
<dbReference type="GO" id="GO:0006511">
    <property type="term" value="P:ubiquitin-dependent protein catabolic process"/>
    <property type="evidence" value="ECO:0007669"/>
    <property type="project" value="TreeGrafter"/>
</dbReference>
<dbReference type="InterPro" id="IPR026750">
    <property type="entry name" value="NTAN1"/>
</dbReference>
<dbReference type="GO" id="GO:0008418">
    <property type="term" value="F:protein-N-terminal asparagine amidohydrolase activity"/>
    <property type="evidence" value="ECO:0007669"/>
    <property type="project" value="InterPro"/>
</dbReference>
<dbReference type="PANTHER" id="PTHR12498:SF0">
    <property type="entry name" value="PROTEIN N-TERMINAL ASPARAGINE AMIDOHYDROLASE"/>
    <property type="match status" value="1"/>
</dbReference>
<accession>A0A314YZ65</accession>
<dbReference type="GO" id="GO:0005634">
    <property type="term" value="C:nucleus"/>
    <property type="evidence" value="ECO:0007669"/>
    <property type="project" value="TreeGrafter"/>
</dbReference>
<keyword evidence="2" id="KW-1185">Reference proteome</keyword>
<keyword evidence="1" id="KW-0378">Hydrolase</keyword>
<evidence type="ECO:0000313" key="2">
    <source>
        <dbReference type="Proteomes" id="UP000250321"/>
    </source>
</evidence>
<dbReference type="Pfam" id="PF14736">
    <property type="entry name" value="N_Asn_amidohyd"/>
    <property type="match status" value="1"/>
</dbReference>
<comment type="caution">
    <text evidence="1">The sequence shown here is derived from an EMBL/GenBank/DDBJ whole genome shotgun (WGS) entry which is preliminary data.</text>
</comment>
<name>A0A314YZ65_PRUYE</name>
<proteinExistence type="predicted"/>
<dbReference type="EMBL" id="PJQY01000383">
    <property type="protein sequence ID" value="PQQ11780.1"/>
    <property type="molecule type" value="Genomic_DNA"/>
</dbReference>
<evidence type="ECO:0000313" key="1">
    <source>
        <dbReference type="EMBL" id="PQQ11780.1"/>
    </source>
</evidence>
<reference evidence="1 2" key="1">
    <citation type="submission" date="2018-02" db="EMBL/GenBank/DDBJ databases">
        <title>Draft genome of wild Prunus yedoensis var. nudiflora.</title>
        <authorList>
            <person name="Baek S."/>
            <person name="Kim J.-H."/>
            <person name="Choi K."/>
            <person name="Kim G.-B."/>
            <person name="Cho A."/>
            <person name="Jang H."/>
            <person name="Shin C.-H."/>
            <person name="Yu H.-J."/>
            <person name="Mun J.-H."/>
        </authorList>
    </citation>
    <scope>NUCLEOTIDE SEQUENCE [LARGE SCALE GENOMIC DNA]</scope>
    <source>
        <strain evidence="2">cv. Jeju island</strain>
        <tissue evidence="1">Leaf</tissue>
    </source>
</reference>
<dbReference type="STRING" id="2094558.A0A314YZ65"/>
<dbReference type="PANTHER" id="PTHR12498">
    <property type="entry name" value="N-TERMINAL ASPARAGINE AMIDOHYDROLASE"/>
    <property type="match status" value="1"/>
</dbReference>
<dbReference type="AlphaFoldDB" id="A0A314YZ65"/>
<protein>
    <submittedName>
        <fullName evidence="1">Protein N-terminal asparagine amidohydrolase isoform X1</fullName>
    </submittedName>
</protein>